<dbReference type="InterPro" id="IPR045168">
    <property type="entry name" value="YTH_prot"/>
</dbReference>
<dbReference type="Proteomes" id="UP001161438">
    <property type="component" value="Chromosome 4"/>
</dbReference>
<name>A0AA35IXZ4_SACMI</name>
<gene>
    <name evidence="2" type="primary">SMKI04G5750</name>
    <name evidence="2" type="ORF">SMKI_04G5750</name>
</gene>
<dbReference type="InterPro" id="IPR007275">
    <property type="entry name" value="YTH_domain"/>
</dbReference>
<dbReference type="AlphaFoldDB" id="A0AA35IXZ4"/>
<accession>A0AA35IXZ4</accession>
<dbReference type="GeneID" id="80917443"/>
<dbReference type="PROSITE" id="PS50882">
    <property type="entry name" value="YTH"/>
    <property type="match status" value="1"/>
</dbReference>
<evidence type="ECO:0000313" key="2">
    <source>
        <dbReference type="EMBL" id="CAI4038232.1"/>
    </source>
</evidence>
<dbReference type="GO" id="GO:0061157">
    <property type="term" value="P:mRNA destabilization"/>
    <property type="evidence" value="ECO:0007669"/>
    <property type="project" value="TreeGrafter"/>
</dbReference>
<dbReference type="RefSeq" id="XP_056081347.1">
    <property type="nucleotide sequence ID" value="XM_056221569.1"/>
</dbReference>
<dbReference type="PANTHER" id="PTHR12357">
    <property type="entry name" value="YTH YT521-B HOMOLOGY DOMAIN-CONTAINING"/>
    <property type="match status" value="1"/>
</dbReference>
<organism evidence="2 3">
    <name type="scientific">Saccharomyces mikatae IFO 1815</name>
    <dbReference type="NCBI Taxonomy" id="226126"/>
    <lineage>
        <taxon>Eukaryota</taxon>
        <taxon>Fungi</taxon>
        <taxon>Dikarya</taxon>
        <taxon>Ascomycota</taxon>
        <taxon>Saccharomycotina</taxon>
        <taxon>Saccharomycetes</taxon>
        <taxon>Saccharomycetales</taxon>
        <taxon>Saccharomycetaceae</taxon>
        <taxon>Saccharomyces</taxon>
    </lineage>
</organism>
<dbReference type="GO" id="GO:1990247">
    <property type="term" value="F:N6-methyladenosine-containing RNA reader activity"/>
    <property type="evidence" value="ECO:0007669"/>
    <property type="project" value="TreeGrafter"/>
</dbReference>
<dbReference type="EMBL" id="OX365760">
    <property type="protein sequence ID" value="CAI4038232.1"/>
    <property type="molecule type" value="Genomic_DNA"/>
</dbReference>
<dbReference type="Gene3D" id="3.10.590.10">
    <property type="entry name" value="ph1033 like domains"/>
    <property type="match status" value="1"/>
</dbReference>
<evidence type="ECO:0000313" key="3">
    <source>
        <dbReference type="Proteomes" id="UP001161438"/>
    </source>
</evidence>
<keyword evidence="3" id="KW-1185">Reference proteome</keyword>
<feature type="domain" description="YTH" evidence="1">
    <location>
        <begin position="154"/>
        <end position="289"/>
    </location>
</feature>
<reference evidence="2" key="1">
    <citation type="submission" date="2022-10" db="EMBL/GenBank/DDBJ databases">
        <authorList>
            <person name="Byrne P K."/>
        </authorList>
    </citation>
    <scope>NUCLEOTIDE SEQUENCE</scope>
    <source>
        <strain evidence="2">IFO1815</strain>
    </source>
</reference>
<sequence length="305" mass="35776">MNQIWSTGPSSFYLNSEWKENKRTNRTIEDSLRELDGLIHSLERTHIEVQTNPKLKRCIPFSKDIEKKENKDEITNRSYMHQTNSIPLASSNLNRNYSISRGYNQSENNNNYYKEYLSKPRSFQQLTKDQTLNEFIKRKSSAIIPPWLNIPENSRFFVIKSSSLRHVKRSFYNGIWSSTHFGNKRLSEAYKTLPSGAKVFLFFSINTSGRFCGVAEMVSDLKMDLDTSIWEDEQKYGKAFKVRWVIVRDVNNRSLKRFLIPSNEMKPITHSRDTQEVPYSIGISIVNLFKIQDSDIFSFLDETYE</sequence>
<evidence type="ECO:0000259" key="1">
    <source>
        <dbReference type="PROSITE" id="PS50882"/>
    </source>
</evidence>
<dbReference type="PANTHER" id="PTHR12357:SF89">
    <property type="entry name" value="YTH DOMAIN-CONTAINING FAMILY PROTEIN"/>
    <property type="match status" value="1"/>
</dbReference>
<dbReference type="Pfam" id="PF04146">
    <property type="entry name" value="YTH"/>
    <property type="match status" value="1"/>
</dbReference>
<dbReference type="CDD" id="cd21134">
    <property type="entry name" value="YTH"/>
    <property type="match status" value="1"/>
</dbReference>
<protein>
    <recommendedName>
        <fullName evidence="1">YTH domain-containing protein</fullName>
    </recommendedName>
</protein>
<proteinExistence type="predicted"/>
<dbReference type="GO" id="GO:0005737">
    <property type="term" value="C:cytoplasm"/>
    <property type="evidence" value="ECO:0007669"/>
    <property type="project" value="TreeGrafter"/>
</dbReference>
<dbReference type="GO" id="GO:0003729">
    <property type="term" value="F:mRNA binding"/>
    <property type="evidence" value="ECO:0007669"/>
    <property type="project" value="TreeGrafter"/>
</dbReference>